<organism evidence="1 2">
    <name type="scientific">Allacma fusca</name>
    <dbReference type="NCBI Taxonomy" id="39272"/>
    <lineage>
        <taxon>Eukaryota</taxon>
        <taxon>Metazoa</taxon>
        <taxon>Ecdysozoa</taxon>
        <taxon>Arthropoda</taxon>
        <taxon>Hexapoda</taxon>
        <taxon>Collembola</taxon>
        <taxon>Symphypleona</taxon>
        <taxon>Sminthuridae</taxon>
        <taxon>Allacma</taxon>
    </lineage>
</organism>
<feature type="non-terminal residue" evidence="1">
    <location>
        <position position="212"/>
    </location>
</feature>
<proteinExistence type="predicted"/>
<feature type="non-terminal residue" evidence="1">
    <location>
        <position position="1"/>
    </location>
</feature>
<accession>A0A8J2PMU7</accession>
<comment type="caution">
    <text evidence="1">The sequence shown here is derived from an EMBL/GenBank/DDBJ whole genome shotgun (WGS) entry which is preliminary data.</text>
</comment>
<evidence type="ECO:0000313" key="2">
    <source>
        <dbReference type="Proteomes" id="UP000708208"/>
    </source>
</evidence>
<dbReference type="AlphaFoldDB" id="A0A8J2PMU7"/>
<dbReference type="EMBL" id="CAJVCH010478745">
    <property type="protein sequence ID" value="CAG7820450.1"/>
    <property type="molecule type" value="Genomic_DNA"/>
</dbReference>
<name>A0A8J2PMU7_9HEXA</name>
<keyword evidence="2" id="KW-1185">Reference proteome</keyword>
<evidence type="ECO:0000313" key="1">
    <source>
        <dbReference type="EMBL" id="CAG7820450.1"/>
    </source>
</evidence>
<dbReference type="Proteomes" id="UP000708208">
    <property type="component" value="Unassembled WGS sequence"/>
</dbReference>
<sequence>LESQGNTSFDNSDPVPYCYLELLFPDACKDPESPSPDKLTEHLYALKIDFKSEEANELLNIDSNLQDNETWNISETRFCTFKEISEFPSNCISNDERIIFRDHVNCSNYDSFEIDRNHNFTNGLRLTCLAPYSMDLKYEVNSASPYDGIKVSFSKVEDLKYVKPFFRIQLQIPGRFDPGDLHDYSGNYTIYSMENHQLERRLKITAAMSKFL</sequence>
<reference evidence="1" key="1">
    <citation type="submission" date="2021-06" db="EMBL/GenBank/DDBJ databases">
        <authorList>
            <person name="Hodson N. C."/>
            <person name="Mongue J. A."/>
            <person name="Jaron S. K."/>
        </authorList>
    </citation>
    <scope>NUCLEOTIDE SEQUENCE</scope>
</reference>
<gene>
    <name evidence="1" type="ORF">AFUS01_LOCUS30840</name>
</gene>
<protein>
    <submittedName>
        <fullName evidence="1">Uncharacterized protein</fullName>
    </submittedName>
</protein>